<keyword evidence="4" id="KW-0677">Repeat</keyword>
<dbReference type="Gene3D" id="3.30.40.10">
    <property type="entry name" value="Zinc/RING finger domain, C3HC4 (zinc finger)"/>
    <property type="match status" value="1"/>
</dbReference>
<dbReference type="InterPro" id="IPR013083">
    <property type="entry name" value="Znf_RING/FYVE/PHD"/>
</dbReference>
<dbReference type="Pfam" id="PF00013">
    <property type="entry name" value="KH_1"/>
    <property type="match status" value="2"/>
</dbReference>
<dbReference type="InterPro" id="IPR047227">
    <property type="entry name" value="MEX3"/>
</dbReference>
<dbReference type="Pfam" id="PF13920">
    <property type="entry name" value="zf-C3HC4_3"/>
    <property type="match status" value="1"/>
</dbReference>
<name>A0A7R8WB98_9CRUS</name>
<comment type="subcellular location">
    <subcellularLocation>
        <location evidence="2">Cytoplasm</location>
    </subcellularLocation>
    <subcellularLocation>
        <location evidence="1">Nucleus</location>
    </subcellularLocation>
</comment>
<dbReference type="Gene3D" id="3.30.1370.10">
    <property type="entry name" value="K Homology domain, type 1"/>
    <property type="match status" value="2"/>
</dbReference>
<sequence length="496" mass="53159">MMPTSASLYPSEMESTGVPSSALHLALSEQLSLLDVGSLAAHPDSVGGIPFDFFQSPYISDENRPLKRSQNMTECVPVPSSEHVAEIVGRQGCKIKALRAKTNTYIKTPIRDEEPVFVVTGRKEDVAMAKKEILSAAEHFSQIRAQRKSGVSAPRPPNIPGQVTITVPVAFRVVGLVVGPKGATIKRIQNQTNTYILTPSRESSPVFTVTGLPDNVEQARREIISHIESRTNAPYDENVEADCYRRPLLSSSSVVRELTQQVIVQSKPNNPFYGSNNPFNDQALFQPQIRRPDPTMFIQSHKSSMNNLMPIGTGGPRDFQGESTLGWGNGGSISYDDSTVWMRQTPCDTGISPLAPPENLGFPGSITSGLRSLIGSSSTPTPGSSSVTGSSLSSGKDSPPFGSSGFGGTRDCSPRSSPPSTASPGASSSEELFMVATGRKRSICNICFEAPIVAALVPCGHNLFCLECAQSICDRDLSVCPVCQQPVTQAIRIITT</sequence>
<evidence type="ECO:0000256" key="5">
    <source>
        <dbReference type="ARBA" id="ARBA00022771"/>
    </source>
</evidence>
<dbReference type="SUPFAM" id="SSF54791">
    <property type="entry name" value="Eukaryotic type KH-domain (KH-domain type I)"/>
    <property type="match status" value="2"/>
</dbReference>
<dbReference type="OrthoDB" id="427410at2759"/>
<dbReference type="GO" id="GO:0010468">
    <property type="term" value="P:regulation of gene expression"/>
    <property type="evidence" value="ECO:0007669"/>
    <property type="project" value="UniProtKB-ARBA"/>
</dbReference>
<dbReference type="GO" id="GO:0003723">
    <property type="term" value="F:RNA binding"/>
    <property type="evidence" value="ECO:0007669"/>
    <property type="project" value="UniProtKB-UniRule"/>
</dbReference>
<dbReference type="GO" id="GO:0005737">
    <property type="term" value="C:cytoplasm"/>
    <property type="evidence" value="ECO:0007669"/>
    <property type="project" value="UniProtKB-SubCell"/>
</dbReference>
<dbReference type="PANTHER" id="PTHR23285">
    <property type="entry name" value="RING FINGER AND KH DOMAIN CONTAINING PROTEIN 1"/>
    <property type="match status" value="1"/>
</dbReference>
<evidence type="ECO:0000256" key="6">
    <source>
        <dbReference type="ARBA" id="ARBA00022833"/>
    </source>
</evidence>
<keyword evidence="8" id="KW-0539">Nucleus</keyword>
<dbReference type="CDD" id="cd22423">
    <property type="entry name" value="KH-I_MEX3_rpt1"/>
    <property type="match status" value="1"/>
</dbReference>
<evidence type="ECO:0000256" key="2">
    <source>
        <dbReference type="ARBA" id="ARBA00004496"/>
    </source>
</evidence>
<dbReference type="SMART" id="SM00184">
    <property type="entry name" value="RING"/>
    <property type="match status" value="1"/>
</dbReference>
<dbReference type="FunFam" id="3.30.1370.10:FF:000012">
    <property type="entry name" value="Mex-3 RNA-binding family member D"/>
    <property type="match status" value="1"/>
</dbReference>
<dbReference type="InterPro" id="IPR004088">
    <property type="entry name" value="KH_dom_type_1"/>
</dbReference>
<dbReference type="GO" id="GO:0005634">
    <property type="term" value="C:nucleus"/>
    <property type="evidence" value="ECO:0007669"/>
    <property type="project" value="UniProtKB-SubCell"/>
</dbReference>
<accession>A0A7R8WB98</accession>
<evidence type="ECO:0000256" key="7">
    <source>
        <dbReference type="ARBA" id="ARBA00022884"/>
    </source>
</evidence>
<feature type="region of interest" description="Disordered" evidence="9">
    <location>
        <begin position="371"/>
        <end position="429"/>
    </location>
</feature>
<evidence type="ECO:0000256" key="1">
    <source>
        <dbReference type="ARBA" id="ARBA00004123"/>
    </source>
</evidence>
<evidence type="ECO:0000256" key="8">
    <source>
        <dbReference type="ARBA" id="ARBA00023242"/>
    </source>
</evidence>
<keyword evidence="6" id="KW-0862">Zinc</keyword>
<evidence type="ECO:0000256" key="9">
    <source>
        <dbReference type="SAM" id="MobiDB-lite"/>
    </source>
</evidence>
<dbReference type="SUPFAM" id="SSF57850">
    <property type="entry name" value="RING/U-box"/>
    <property type="match status" value="1"/>
</dbReference>
<keyword evidence="3" id="KW-0963">Cytoplasm</keyword>
<dbReference type="EMBL" id="OB661072">
    <property type="protein sequence ID" value="CAD7227220.1"/>
    <property type="molecule type" value="Genomic_DNA"/>
</dbReference>
<keyword evidence="7" id="KW-0694">RNA-binding</keyword>
<feature type="compositionally biased region" description="Low complexity" evidence="9">
    <location>
        <begin position="375"/>
        <end position="403"/>
    </location>
</feature>
<evidence type="ECO:0000256" key="3">
    <source>
        <dbReference type="ARBA" id="ARBA00022490"/>
    </source>
</evidence>
<dbReference type="PROSITE" id="PS50089">
    <property type="entry name" value="ZF_RING_2"/>
    <property type="match status" value="1"/>
</dbReference>
<dbReference type="InterPro" id="IPR001841">
    <property type="entry name" value="Znf_RING"/>
</dbReference>
<dbReference type="GO" id="GO:0008270">
    <property type="term" value="F:zinc ion binding"/>
    <property type="evidence" value="ECO:0007669"/>
    <property type="project" value="UniProtKB-KW"/>
</dbReference>
<dbReference type="PROSITE" id="PS50084">
    <property type="entry name" value="KH_TYPE_1"/>
    <property type="match status" value="2"/>
</dbReference>
<evidence type="ECO:0000313" key="10">
    <source>
        <dbReference type="EMBL" id="CAD7227220.1"/>
    </source>
</evidence>
<dbReference type="CDD" id="cd22424">
    <property type="entry name" value="KH-I_MEX3_rpt2"/>
    <property type="match status" value="1"/>
</dbReference>
<organism evidence="10">
    <name type="scientific">Cyprideis torosa</name>
    <dbReference type="NCBI Taxonomy" id="163714"/>
    <lineage>
        <taxon>Eukaryota</taxon>
        <taxon>Metazoa</taxon>
        <taxon>Ecdysozoa</taxon>
        <taxon>Arthropoda</taxon>
        <taxon>Crustacea</taxon>
        <taxon>Oligostraca</taxon>
        <taxon>Ostracoda</taxon>
        <taxon>Podocopa</taxon>
        <taxon>Podocopida</taxon>
        <taxon>Cytherocopina</taxon>
        <taxon>Cytheroidea</taxon>
        <taxon>Cytherideidae</taxon>
        <taxon>Cyprideis</taxon>
    </lineage>
</organism>
<dbReference type="InterPro" id="IPR004087">
    <property type="entry name" value="KH_dom"/>
</dbReference>
<dbReference type="SMART" id="SM00322">
    <property type="entry name" value="KH"/>
    <property type="match status" value="2"/>
</dbReference>
<dbReference type="InterPro" id="IPR047226">
    <property type="entry name" value="KH-I_MEX3_rpt2"/>
</dbReference>
<dbReference type="CDD" id="cd16518">
    <property type="entry name" value="RING-HC_MEX3"/>
    <property type="match status" value="1"/>
</dbReference>
<reference evidence="10" key="1">
    <citation type="submission" date="2020-11" db="EMBL/GenBank/DDBJ databases">
        <authorList>
            <person name="Tran Van P."/>
        </authorList>
    </citation>
    <scope>NUCLEOTIDE SEQUENCE</scope>
</reference>
<evidence type="ECO:0000256" key="4">
    <source>
        <dbReference type="ARBA" id="ARBA00022737"/>
    </source>
</evidence>
<proteinExistence type="predicted"/>
<keyword evidence="5" id="KW-0479">Metal-binding</keyword>
<protein>
    <submittedName>
        <fullName evidence="10">Uncharacterized protein</fullName>
    </submittedName>
</protein>
<dbReference type="InterPro" id="IPR047228">
    <property type="entry name" value="KH-I_MEX3_rpt1"/>
</dbReference>
<dbReference type="InterPro" id="IPR036612">
    <property type="entry name" value="KH_dom_type_1_sf"/>
</dbReference>
<dbReference type="PANTHER" id="PTHR23285:SF7">
    <property type="entry name" value="LD09246P1"/>
    <property type="match status" value="1"/>
</dbReference>
<gene>
    <name evidence="10" type="ORF">CTOB1V02_LOCUS5128</name>
</gene>
<feature type="compositionally biased region" description="Low complexity" evidence="9">
    <location>
        <begin position="414"/>
        <end position="429"/>
    </location>
</feature>
<keyword evidence="5" id="KW-0863">Zinc-finger</keyword>
<dbReference type="AlphaFoldDB" id="A0A7R8WB98"/>